<accession>A0ABR3UY69</accession>
<feature type="compositionally biased region" description="Pro residues" evidence="1">
    <location>
        <begin position="40"/>
        <end position="49"/>
    </location>
</feature>
<gene>
    <name evidence="3" type="ORF">ACET3X_001377</name>
</gene>
<name>A0ABR3UY69_9PLEO</name>
<evidence type="ECO:0000313" key="3">
    <source>
        <dbReference type="EMBL" id="KAL1801035.1"/>
    </source>
</evidence>
<evidence type="ECO:0000256" key="2">
    <source>
        <dbReference type="SAM" id="Phobius"/>
    </source>
</evidence>
<dbReference type="RefSeq" id="XP_069311619.1">
    <property type="nucleotide sequence ID" value="XM_069446661.1"/>
</dbReference>
<evidence type="ECO:0000313" key="4">
    <source>
        <dbReference type="Proteomes" id="UP001578633"/>
    </source>
</evidence>
<keyword evidence="4" id="KW-1185">Reference proteome</keyword>
<keyword evidence="2" id="KW-0812">Transmembrane</keyword>
<organism evidence="3 4">
    <name type="scientific">Alternaria dauci</name>
    <dbReference type="NCBI Taxonomy" id="48095"/>
    <lineage>
        <taxon>Eukaryota</taxon>
        <taxon>Fungi</taxon>
        <taxon>Dikarya</taxon>
        <taxon>Ascomycota</taxon>
        <taxon>Pezizomycotina</taxon>
        <taxon>Dothideomycetes</taxon>
        <taxon>Pleosporomycetidae</taxon>
        <taxon>Pleosporales</taxon>
        <taxon>Pleosporineae</taxon>
        <taxon>Pleosporaceae</taxon>
        <taxon>Alternaria</taxon>
        <taxon>Alternaria sect. Porri</taxon>
    </lineage>
</organism>
<reference evidence="3 4" key="1">
    <citation type="submission" date="2024-09" db="EMBL/GenBank/DDBJ databases">
        <title>T2T genomes of carrot and Alternaria dauci and their utility for understanding host-pathogen interaction during carrot leaf blight disease.</title>
        <authorList>
            <person name="Liu W."/>
            <person name="Xu S."/>
            <person name="Ou C."/>
            <person name="Liu X."/>
            <person name="Zhuang F."/>
            <person name="Deng X.W."/>
        </authorList>
    </citation>
    <scope>NUCLEOTIDE SEQUENCE [LARGE SCALE GENOMIC DNA]</scope>
    <source>
        <strain evidence="3 4">A2016</strain>
    </source>
</reference>
<keyword evidence="2" id="KW-1133">Transmembrane helix</keyword>
<dbReference type="EMBL" id="JBHGVX010000001">
    <property type="protein sequence ID" value="KAL1801035.1"/>
    <property type="molecule type" value="Genomic_DNA"/>
</dbReference>
<comment type="caution">
    <text evidence="3">The sequence shown here is derived from an EMBL/GenBank/DDBJ whole genome shotgun (WGS) entry which is preliminary data.</text>
</comment>
<sequence>MENTTTGIYSGSPAYTRDTSPIQHASPSSSDSSATIKPLPAIPHMPPPYAYERPYRDDPPTPTEGTPSTHRQLTSPTHDLQSQHGLVYRPYTDSSPPHTPIADDVPLAHLFATHTYAQPTEFLYQPDDAFYPADAPPPYAIAVRQSYRDTLIQYIPSSQHDPRVAEDEESQLGIDVIRPDDVRYSVEKIVAMFVVALLLLVVSGVLSWLALGNMR</sequence>
<dbReference type="GeneID" id="96081699"/>
<dbReference type="Proteomes" id="UP001578633">
    <property type="component" value="Chromosome 1"/>
</dbReference>
<feature type="transmembrane region" description="Helical" evidence="2">
    <location>
        <begin position="189"/>
        <end position="211"/>
    </location>
</feature>
<feature type="region of interest" description="Disordered" evidence="1">
    <location>
        <begin position="1"/>
        <end position="81"/>
    </location>
</feature>
<evidence type="ECO:0000256" key="1">
    <source>
        <dbReference type="SAM" id="MobiDB-lite"/>
    </source>
</evidence>
<protein>
    <submittedName>
        <fullName evidence="3">Uncharacterized protein</fullName>
    </submittedName>
</protein>
<keyword evidence="2" id="KW-0472">Membrane</keyword>
<proteinExistence type="predicted"/>
<feature type="compositionally biased region" description="Polar residues" evidence="1">
    <location>
        <begin position="63"/>
        <end position="81"/>
    </location>
</feature>